<dbReference type="Proteomes" id="UP000032233">
    <property type="component" value="Unassembled WGS sequence"/>
</dbReference>
<comment type="caution">
    <text evidence="10">The sequence shown here is derived from an EMBL/GenBank/DDBJ whole genome shotgun (WGS) entry which is preliminary data.</text>
</comment>
<keyword evidence="8" id="KW-0411">Iron-sulfur</keyword>
<dbReference type="STRING" id="1429043.X474_20775"/>
<dbReference type="SUPFAM" id="SSF51971">
    <property type="entry name" value="Nucleotide-binding domain"/>
    <property type="match status" value="1"/>
</dbReference>
<evidence type="ECO:0000256" key="7">
    <source>
        <dbReference type="ARBA" id="ARBA00023004"/>
    </source>
</evidence>
<dbReference type="InterPro" id="IPR050572">
    <property type="entry name" value="Fe-S_Ferredoxin"/>
</dbReference>
<evidence type="ECO:0000256" key="6">
    <source>
        <dbReference type="ARBA" id="ARBA00023002"/>
    </source>
</evidence>
<dbReference type="InterPro" id="IPR017896">
    <property type="entry name" value="4Fe4S_Fe-S-bd"/>
</dbReference>
<evidence type="ECO:0000259" key="9">
    <source>
        <dbReference type="PROSITE" id="PS51379"/>
    </source>
</evidence>
<sequence length="796" mass="86835">MTNNKKIGVFLCQCGQRIDPKVDLKGLEEKVSQNPLVEHVSIEPFPCMTPGLETMRRVITEKGLNRVVIAGCAARIMLGKMERELAQVGLVEGSIDMVNLRDHVANVHDLDREQMAEKGLKLINAAVAGMDAFVPLEREQVDINGPVLIVGGGVAGFAAAKYLAERNVESVIALPPGENDDMVTRMHQRYPGEVMYHERYGRLVEFVDNHPLVSKETVGDVVSLMGRVGEYEVTFAPYAEGEAKMIKAGLVLACLDGEFRRPDTRFGYDGISVISLNEAQERLLEQHVMPGDVVFWVNDHDAGTPEFSYLSAKSAWAMAQQVRDASATANITILYNHEMRVPLSGQERVLSRKLAIKWQPYSPGFTTTVQAKNLTYCDPVTHLEEELHFETLVVSPVRIVGTKATQTAQALGLHLSGGEFVKPELAGSALTPCDLRESLRMGRKIAEEAAELVGKANAGELYAPAMICSVDPEKCIGCGLCREICECGGIEAVEGMGGNIPRRVDPMQCTGGGTCAAACPYGALSLKNNTNDQREARIEALSKAMAPGEIPAFGCRWGGFAAADIAGVKGMHYGPSVHMLRVGCIGQLDPSVMAKAFISGANGLLLVGCAPEACHHSFGLDHTWSRVNLMRKLLELAGLDRRRIVLAHADMNEPEEFIRTVEAYTARINELGPINRTPQVEERLQAMYLAVKNARVRWVLGASLRRPWEEGFPGDQHNAMDYDQNLLEVVVEEFTKGRVANLLASAAEPQKAGDLAASLDTDVGSVVESLQEMASQGMVERTHQKGDAYYSIRTLN</sequence>
<dbReference type="AlphaFoldDB" id="A0A0D2HNP8"/>
<dbReference type="InterPro" id="IPR017900">
    <property type="entry name" value="4Fe4S_Fe_S_CS"/>
</dbReference>
<keyword evidence="2" id="KW-0004">4Fe-4S</keyword>
<dbReference type="EMBL" id="AZAC01000034">
    <property type="protein sequence ID" value="KIX12203.1"/>
    <property type="molecule type" value="Genomic_DNA"/>
</dbReference>
<gene>
    <name evidence="10" type="ORF">X474_20775</name>
</gene>
<dbReference type="InterPro" id="IPR003813">
    <property type="entry name" value="MvhD/FlpD"/>
</dbReference>
<dbReference type="Pfam" id="PF02662">
    <property type="entry name" value="FlpD"/>
    <property type="match status" value="1"/>
</dbReference>
<dbReference type="GO" id="GO:0016491">
    <property type="term" value="F:oxidoreductase activity"/>
    <property type="evidence" value="ECO:0007669"/>
    <property type="project" value="UniProtKB-KW"/>
</dbReference>
<dbReference type="Gene3D" id="1.10.10.10">
    <property type="entry name" value="Winged helix-like DNA-binding domain superfamily/Winged helix DNA-binding domain"/>
    <property type="match status" value="1"/>
</dbReference>
<keyword evidence="7" id="KW-0408">Iron</keyword>
<keyword evidence="1" id="KW-0813">Transport</keyword>
<keyword evidence="5" id="KW-0249">Electron transport</keyword>
<evidence type="ECO:0000313" key="10">
    <source>
        <dbReference type="EMBL" id="KIX12203.1"/>
    </source>
</evidence>
<dbReference type="PANTHER" id="PTHR43687:SF6">
    <property type="entry name" value="L-ASPARTATE SEMIALDEHYDE SULFURTRANSFERASE IRON-SULFUR SUBUNIT"/>
    <property type="match status" value="1"/>
</dbReference>
<feature type="domain" description="4Fe-4S ferredoxin-type" evidence="9">
    <location>
        <begin position="466"/>
        <end position="495"/>
    </location>
</feature>
<keyword evidence="3" id="KW-0479">Metal-binding</keyword>
<proteinExistence type="predicted"/>
<keyword evidence="6" id="KW-0560">Oxidoreductase</keyword>
<evidence type="ECO:0000256" key="1">
    <source>
        <dbReference type="ARBA" id="ARBA00022448"/>
    </source>
</evidence>
<dbReference type="Gene3D" id="3.30.70.20">
    <property type="match status" value="1"/>
</dbReference>
<evidence type="ECO:0000313" key="11">
    <source>
        <dbReference type="Proteomes" id="UP000032233"/>
    </source>
</evidence>
<dbReference type="PROSITE" id="PS51379">
    <property type="entry name" value="4FE4S_FER_2"/>
    <property type="match status" value="2"/>
</dbReference>
<protein>
    <submittedName>
        <fullName evidence="10">Methyl-viologen-reducing hydrogenase subunit delta</fullName>
    </submittedName>
</protein>
<dbReference type="PANTHER" id="PTHR43687">
    <property type="entry name" value="ADENYLYLSULFATE REDUCTASE, BETA SUBUNIT"/>
    <property type="match status" value="1"/>
</dbReference>
<reference evidence="10 11" key="1">
    <citation type="submission" date="2013-11" db="EMBL/GenBank/DDBJ databases">
        <title>Metagenomic analysis of a methanogenic consortium involved in long chain n-alkane degradation.</title>
        <authorList>
            <person name="Davidova I.A."/>
            <person name="Callaghan A.V."/>
            <person name="Wawrik B."/>
            <person name="Pruitt S."/>
            <person name="Marks C."/>
            <person name="Duncan K.E."/>
            <person name="Suflita J.M."/>
        </authorList>
    </citation>
    <scope>NUCLEOTIDE SEQUENCE [LARGE SCALE GENOMIC DNA]</scope>
    <source>
        <strain evidence="10 11">SPR</strain>
    </source>
</reference>
<dbReference type="GO" id="GO:0046872">
    <property type="term" value="F:metal ion binding"/>
    <property type="evidence" value="ECO:0007669"/>
    <property type="project" value="UniProtKB-KW"/>
</dbReference>
<feature type="domain" description="4Fe-4S ferredoxin-type" evidence="9">
    <location>
        <begin position="500"/>
        <end position="529"/>
    </location>
</feature>
<dbReference type="SUPFAM" id="SSF54862">
    <property type="entry name" value="4Fe-4S ferredoxins"/>
    <property type="match status" value="1"/>
</dbReference>
<evidence type="ECO:0000256" key="2">
    <source>
        <dbReference type="ARBA" id="ARBA00022485"/>
    </source>
</evidence>
<evidence type="ECO:0000256" key="8">
    <source>
        <dbReference type="ARBA" id="ARBA00023014"/>
    </source>
</evidence>
<evidence type="ECO:0000256" key="4">
    <source>
        <dbReference type="ARBA" id="ARBA00022737"/>
    </source>
</evidence>
<name>A0A0D2HNP8_9BACT</name>
<keyword evidence="11" id="KW-1185">Reference proteome</keyword>
<dbReference type="GO" id="GO:0051539">
    <property type="term" value="F:4 iron, 4 sulfur cluster binding"/>
    <property type="evidence" value="ECO:0007669"/>
    <property type="project" value="UniProtKB-KW"/>
</dbReference>
<organism evidence="10 11">
    <name type="scientific">Dethiosulfatarculus sandiegensis</name>
    <dbReference type="NCBI Taxonomy" id="1429043"/>
    <lineage>
        <taxon>Bacteria</taxon>
        <taxon>Pseudomonadati</taxon>
        <taxon>Thermodesulfobacteriota</taxon>
        <taxon>Desulfarculia</taxon>
        <taxon>Desulfarculales</taxon>
        <taxon>Desulfarculaceae</taxon>
        <taxon>Dethiosulfatarculus</taxon>
    </lineage>
</organism>
<evidence type="ECO:0000256" key="5">
    <source>
        <dbReference type="ARBA" id="ARBA00022982"/>
    </source>
</evidence>
<dbReference type="InParanoid" id="A0A0D2HNP8"/>
<dbReference type="PROSITE" id="PS00198">
    <property type="entry name" value="4FE4S_FER_1"/>
    <property type="match status" value="1"/>
</dbReference>
<keyword evidence="4" id="KW-0677">Repeat</keyword>
<evidence type="ECO:0000256" key="3">
    <source>
        <dbReference type="ARBA" id="ARBA00022723"/>
    </source>
</evidence>
<dbReference type="RefSeq" id="WP_044351020.1">
    <property type="nucleotide sequence ID" value="NZ_AZAC01000034.1"/>
</dbReference>
<dbReference type="Pfam" id="PF00037">
    <property type="entry name" value="Fer4"/>
    <property type="match status" value="1"/>
</dbReference>
<dbReference type="OrthoDB" id="5422284at2"/>
<accession>A0A0D2HNP8</accession>
<dbReference type="InterPro" id="IPR036388">
    <property type="entry name" value="WH-like_DNA-bd_sf"/>
</dbReference>